<gene>
    <name evidence="2" type="ORF">J2Z32_001223</name>
</gene>
<sequence>MPVIRQQFNVQSAITGSVSTTTTTSLVPTVNRYTATIVLGDILGSTTTVVATRFTNNSGTTVPAGGLVVPTASGYYNLYVNGVMQRGGLSTLTTSNLVINSALVIGASVVVEVVNFVVTSTSTSNTNNLSVSTTIT</sequence>
<organism evidence="2 3">
    <name type="scientific">Paenibacillus turicensis</name>
    <dbReference type="NCBI Taxonomy" id="160487"/>
    <lineage>
        <taxon>Bacteria</taxon>
        <taxon>Bacillati</taxon>
        <taxon>Bacillota</taxon>
        <taxon>Bacilli</taxon>
        <taxon>Bacillales</taxon>
        <taxon>Paenibacillaceae</taxon>
        <taxon>Paenibacillus</taxon>
    </lineage>
</organism>
<dbReference type="Pfam" id="PF13799">
    <property type="entry name" value="DUF4183"/>
    <property type="match status" value="1"/>
</dbReference>
<evidence type="ECO:0000259" key="1">
    <source>
        <dbReference type="Pfam" id="PF13799"/>
    </source>
</evidence>
<evidence type="ECO:0000313" key="3">
    <source>
        <dbReference type="Proteomes" id="UP001519272"/>
    </source>
</evidence>
<feature type="domain" description="DUF4183" evidence="1">
    <location>
        <begin position="48"/>
        <end position="113"/>
    </location>
</feature>
<dbReference type="InterPro" id="IPR025237">
    <property type="entry name" value="DUF4183"/>
</dbReference>
<accession>A0ABS4FPW2</accession>
<keyword evidence="3" id="KW-1185">Reference proteome</keyword>
<dbReference type="RefSeq" id="WP_210088276.1">
    <property type="nucleotide sequence ID" value="NZ_JAGGKG010000004.1"/>
</dbReference>
<dbReference type="Proteomes" id="UP001519272">
    <property type="component" value="Unassembled WGS sequence"/>
</dbReference>
<reference evidence="2 3" key="1">
    <citation type="submission" date="2021-03" db="EMBL/GenBank/DDBJ databases">
        <title>Genomic Encyclopedia of Type Strains, Phase IV (KMG-IV): sequencing the most valuable type-strain genomes for metagenomic binning, comparative biology and taxonomic classification.</title>
        <authorList>
            <person name="Goeker M."/>
        </authorList>
    </citation>
    <scope>NUCLEOTIDE SEQUENCE [LARGE SCALE GENOMIC DNA]</scope>
    <source>
        <strain evidence="2 3">DSM 14349</strain>
    </source>
</reference>
<proteinExistence type="predicted"/>
<comment type="caution">
    <text evidence="2">The sequence shown here is derived from an EMBL/GenBank/DDBJ whole genome shotgun (WGS) entry which is preliminary data.</text>
</comment>
<evidence type="ECO:0000313" key="2">
    <source>
        <dbReference type="EMBL" id="MBP1904600.1"/>
    </source>
</evidence>
<dbReference type="EMBL" id="JAGGKG010000004">
    <property type="protein sequence ID" value="MBP1904600.1"/>
    <property type="molecule type" value="Genomic_DNA"/>
</dbReference>
<protein>
    <recommendedName>
        <fullName evidence="1">DUF4183 domain-containing protein</fullName>
    </recommendedName>
</protein>
<name>A0ABS4FPW2_9BACL</name>